<reference evidence="1" key="1">
    <citation type="submission" date="2022-01" db="EMBL/GenBank/DDBJ databases">
        <title>Gillisia lutea sp. nov., isolated from marine plastic residues from the Malvarosa beach (Valencia, Spain).</title>
        <authorList>
            <person name="Vidal-Verdu A."/>
            <person name="Molina-Menor E."/>
            <person name="Satari L."/>
            <person name="Pascual J."/>
            <person name="Pereto J."/>
            <person name="Porcar M."/>
        </authorList>
    </citation>
    <scope>NUCLEOTIDE SEQUENCE</scope>
    <source>
        <strain evidence="1">M10.2A</strain>
    </source>
</reference>
<dbReference type="EMBL" id="JAKGTH010000007">
    <property type="protein sequence ID" value="MCF4100920.1"/>
    <property type="molecule type" value="Genomic_DNA"/>
</dbReference>
<dbReference type="NCBIfam" id="TIGR01509">
    <property type="entry name" value="HAD-SF-IA-v3"/>
    <property type="match status" value="1"/>
</dbReference>
<protein>
    <submittedName>
        <fullName evidence="1">HAD family phosphatase</fullName>
    </submittedName>
</protein>
<sequence>MTKIKTLIFDFGDVFVNLDKVATLRAMQDLEISQLSEELLLHNLEYEKGLISSKNFLSKYTSSFSKVNEHQIVTAWNSILIDFPKYRFDFLKKLSEEKKYKLILLSNTNEIHIDWIKENVPFFEEFKTCFDAFYLSHEINLRKPDAEIYEFVLNKHHLKPEECLFIDDTKENTNAAEKLGIKTWNIHPKHEDVIDLFTVKKQMF</sequence>
<accession>A0ABS9EGM1</accession>
<dbReference type="Proteomes" id="UP001179363">
    <property type="component" value="Unassembled WGS sequence"/>
</dbReference>
<proteinExistence type="predicted"/>
<dbReference type="InterPro" id="IPR036412">
    <property type="entry name" value="HAD-like_sf"/>
</dbReference>
<dbReference type="InterPro" id="IPR023198">
    <property type="entry name" value="PGP-like_dom2"/>
</dbReference>
<dbReference type="InterPro" id="IPR023214">
    <property type="entry name" value="HAD_sf"/>
</dbReference>
<dbReference type="Gene3D" id="1.10.150.240">
    <property type="entry name" value="Putative phosphatase, domain 2"/>
    <property type="match status" value="1"/>
</dbReference>
<keyword evidence="2" id="KW-1185">Reference proteome</keyword>
<gene>
    <name evidence="1" type="ORF">L1I30_04500</name>
</gene>
<dbReference type="PANTHER" id="PTHR43611:SF3">
    <property type="entry name" value="FLAVIN MONONUCLEOTIDE HYDROLASE 1, CHLOROPLATIC"/>
    <property type="match status" value="1"/>
</dbReference>
<dbReference type="SUPFAM" id="SSF56784">
    <property type="entry name" value="HAD-like"/>
    <property type="match status" value="1"/>
</dbReference>
<dbReference type="PANTHER" id="PTHR43611">
    <property type="entry name" value="ALPHA-D-GLUCOSE 1-PHOSPHATE PHOSPHATASE"/>
    <property type="match status" value="1"/>
</dbReference>
<evidence type="ECO:0000313" key="2">
    <source>
        <dbReference type="Proteomes" id="UP001179363"/>
    </source>
</evidence>
<dbReference type="CDD" id="cd02603">
    <property type="entry name" value="HAD_sEH-N_like"/>
    <property type="match status" value="1"/>
</dbReference>
<comment type="caution">
    <text evidence="1">The sequence shown here is derived from an EMBL/GenBank/DDBJ whole genome shotgun (WGS) entry which is preliminary data.</text>
</comment>
<dbReference type="Pfam" id="PF00702">
    <property type="entry name" value="Hydrolase"/>
    <property type="match status" value="1"/>
</dbReference>
<dbReference type="InterPro" id="IPR006439">
    <property type="entry name" value="HAD-SF_hydro_IA"/>
</dbReference>
<dbReference type="SFLD" id="SFLDS00003">
    <property type="entry name" value="Haloacid_Dehalogenase"/>
    <property type="match status" value="1"/>
</dbReference>
<dbReference type="RefSeq" id="WP_236133075.1">
    <property type="nucleotide sequence ID" value="NZ_JAKGTH010000007.1"/>
</dbReference>
<dbReference type="SFLD" id="SFLDG01129">
    <property type="entry name" value="C1.5:_HAD__Beta-PGM__Phosphata"/>
    <property type="match status" value="1"/>
</dbReference>
<organism evidence="1 2">
    <name type="scientific">Gillisia lutea</name>
    <dbReference type="NCBI Taxonomy" id="2909668"/>
    <lineage>
        <taxon>Bacteria</taxon>
        <taxon>Pseudomonadati</taxon>
        <taxon>Bacteroidota</taxon>
        <taxon>Flavobacteriia</taxon>
        <taxon>Flavobacteriales</taxon>
        <taxon>Flavobacteriaceae</taxon>
        <taxon>Gillisia</taxon>
    </lineage>
</organism>
<name>A0ABS9EGM1_9FLAO</name>
<evidence type="ECO:0000313" key="1">
    <source>
        <dbReference type="EMBL" id="MCF4100920.1"/>
    </source>
</evidence>
<dbReference type="Gene3D" id="3.40.50.1000">
    <property type="entry name" value="HAD superfamily/HAD-like"/>
    <property type="match status" value="1"/>
</dbReference>